<keyword evidence="2" id="KW-1185">Reference proteome</keyword>
<dbReference type="AlphaFoldDB" id="A0AAW0CNQ5"/>
<reference evidence="1 2" key="1">
    <citation type="journal article" date="2024" name="J Genomics">
        <title>Draft genome sequencing and assembly of Favolaschia claudopus CIRM-BRFM 2984 isolated from oak limbs.</title>
        <authorList>
            <person name="Navarro D."/>
            <person name="Drula E."/>
            <person name="Chaduli D."/>
            <person name="Cazenave R."/>
            <person name="Ahrendt S."/>
            <person name="Wang J."/>
            <person name="Lipzen A."/>
            <person name="Daum C."/>
            <person name="Barry K."/>
            <person name="Grigoriev I.V."/>
            <person name="Favel A."/>
            <person name="Rosso M.N."/>
            <person name="Martin F."/>
        </authorList>
    </citation>
    <scope>NUCLEOTIDE SEQUENCE [LARGE SCALE GENOMIC DNA]</scope>
    <source>
        <strain evidence="1 2">CIRM-BRFM 2984</strain>
    </source>
</reference>
<proteinExistence type="predicted"/>
<protein>
    <submittedName>
        <fullName evidence="1">Uncharacterized protein</fullName>
    </submittedName>
</protein>
<evidence type="ECO:0000313" key="1">
    <source>
        <dbReference type="EMBL" id="KAK7040475.1"/>
    </source>
</evidence>
<evidence type="ECO:0000313" key="2">
    <source>
        <dbReference type="Proteomes" id="UP001362999"/>
    </source>
</evidence>
<organism evidence="1 2">
    <name type="scientific">Favolaschia claudopus</name>
    <dbReference type="NCBI Taxonomy" id="2862362"/>
    <lineage>
        <taxon>Eukaryota</taxon>
        <taxon>Fungi</taxon>
        <taxon>Dikarya</taxon>
        <taxon>Basidiomycota</taxon>
        <taxon>Agaricomycotina</taxon>
        <taxon>Agaricomycetes</taxon>
        <taxon>Agaricomycetidae</taxon>
        <taxon>Agaricales</taxon>
        <taxon>Marasmiineae</taxon>
        <taxon>Mycenaceae</taxon>
        <taxon>Favolaschia</taxon>
    </lineage>
</organism>
<accession>A0AAW0CNQ5</accession>
<name>A0AAW0CNQ5_9AGAR</name>
<dbReference type="Proteomes" id="UP001362999">
    <property type="component" value="Unassembled WGS sequence"/>
</dbReference>
<gene>
    <name evidence="1" type="ORF">R3P38DRAFT_3460751</name>
</gene>
<comment type="caution">
    <text evidence="1">The sequence shown here is derived from an EMBL/GenBank/DDBJ whole genome shotgun (WGS) entry which is preliminary data.</text>
</comment>
<dbReference type="EMBL" id="JAWWNJ010000015">
    <property type="protein sequence ID" value="KAK7040475.1"/>
    <property type="molecule type" value="Genomic_DNA"/>
</dbReference>
<sequence length="244" mass="27243">MLVTTLSISFRSIQSDSTQLEFITFTNTFNLPNLEQLELICAFIGIEAENRLISVPQDWEAPLFPTLHTLRLVKMGITPKNLALIQSLSQEITTLQLIHTSGNEHLLTLVRQDGGWPSLSSLTVKTEEDPSWLPPFLAARSGISTLTISPALLPFAQSITSSLGPNSTLDLRILINEPSPFFAEFASHAHTGRFYYDDDHLGISDFEYTDVPFIISSRPFSHPYDGIYHAKIKYDLVRTSSESS</sequence>